<evidence type="ECO:0000313" key="2">
    <source>
        <dbReference type="EMBL" id="WIW70371.1"/>
    </source>
</evidence>
<reference evidence="2" key="1">
    <citation type="submission" date="2023-03" db="EMBL/GenBank/DDBJ databases">
        <title>Selenobaculum gbiensis gen. nov. sp. nov., a new bacterium isolated from the gut microbiota of IBD patient.</title>
        <authorList>
            <person name="Yeo S."/>
            <person name="Park H."/>
            <person name="Huh C.S."/>
        </authorList>
    </citation>
    <scope>NUCLEOTIDE SEQUENCE</scope>
    <source>
        <strain evidence="2">ICN-92133</strain>
    </source>
</reference>
<dbReference type="EC" id="4.2.1.47" evidence="2"/>
<dbReference type="EMBL" id="CP120678">
    <property type="protein sequence ID" value="WIW70371.1"/>
    <property type="molecule type" value="Genomic_DNA"/>
</dbReference>
<keyword evidence="3" id="KW-1185">Reference proteome</keyword>
<dbReference type="GO" id="GO:0008446">
    <property type="term" value="F:GDP-mannose 4,6-dehydratase activity"/>
    <property type="evidence" value="ECO:0007669"/>
    <property type="project" value="UniProtKB-EC"/>
</dbReference>
<dbReference type="Gene3D" id="3.40.50.720">
    <property type="entry name" value="NAD(P)-binding Rossmann-like Domain"/>
    <property type="match status" value="1"/>
</dbReference>
<organism evidence="2 3">
    <name type="scientific">Selenobaculum gibii</name>
    <dbReference type="NCBI Taxonomy" id="3054208"/>
    <lineage>
        <taxon>Bacteria</taxon>
        <taxon>Bacillati</taxon>
        <taxon>Bacillota</taxon>
        <taxon>Negativicutes</taxon>
        <taxon>Selenomonadales</taxon>
        <taxon>Selenomonadaceae</taxon>
        <taxon>Selenobaculum</taxon>
    </lineage>
</organism>
<evidence type="ECO:0000313" key="3">
    <source>
        <dbReference type="Proteomes" id="UP001243623"/>
    </source>
</evidence>
<evidence type="ECO:0000259" key="1">
    <source>
        <dbReference type="Pfam" id="PF16363"/>
    </source>
</evidence>
<dbReference type="Pfam" id="PF16363">
    <property type="entry name" value="GDP_Man_Dehyd"/>
    <property type="match status" value="1"/>
</dbReference>
<gene>
    <name evidence="2" type="ORF">P3F81_10810</name>
</gene>
<dbReference type="RefSeq" id="WP_309320389.1">
    <property type="nucleotide sequence ID" value="NZ_CP120678.1"/>
</dbReference>
<name>A0A9Y2AIG1_9FIRM</name>
<dbReference type="AlphaFoldDB" id="A0A9Y2AIG1"/>
<proteinExistence type="predicted"/>
<dbReference type="Proteomes" id="UP001243623">
    <property type="component" value="Chromosome"/>
</dbReference>
<sequence>MRKNLIRVIQEVQPDGILDRVMYRYLLELRSILQNADALGTLRLLETSRFLKLEKKTKFYRAATSVLYGLVQEIP</sequence>
<feature type="domain" description="NAD(P)-binding" evidence="1">
    <location>
        <begin position="4"/>
        <end position="75"/>
    </location>
</feature>
<keyword evidence="2" id="KW-0456">Lyase</keyword>
<dbReference type="KEGG" id="sgbi:P3F81_10810"/>
<protein>
    <submittedName>
        <fullName evidence="2">GDP-mannose 4,6-dehydratase</fullName>
        <ecNumber evidence="2">4.2.1.47</ecNumber>
    </submittedName>
</protein>
<dbReference type="InterPro" id="IPR016040">
    <property type="entry name" value="NAD(P)-bd_dom"/>
</dbReference>
<accession>A0A9Y2AIG1</accession>